<keyword evidence="2" id="KW-0442">Lipid degradation</keyword>
<evidence type="ECO:0000256" key="1">
    <source>
        <dbReference type="ARBA" id="ARBA00022801"/>
    </source>
</evidence>
<feature type="transmembrane region" description="Helical" evidence="4">
    <location>
        <begin position="34"/>
        <end position="51"/>
    </location>
</feature>
<sequence>MESILLAVLIFVEIGFGVMGLLKKSNLKKEKSIVRVSIFAVFIILVISPIIDWSFRWAVLGIVLAIQALLGVIVIVRKKGNSVSKKSKVLFTCFGRAILIGMAVLPAVIFPQYKEIMPTGEYSVGTKSYTLTDAARKEDFTKEEDNRNVTIQFWYPLDKQRQEAIAKGKFPLTVFSHGAFGYRMSNYSTYQELASHGYIVCSIDHTYHAFMTKQEDGKTVIANMEFINDAMKAQNGDISAEEIYKLEKDWMKLRTGDMKFVLDYIKKAAVTANADPVYQGIDLEHIGMFGHSLGGATAAQIGRDDKDVDAVAVIDGTMLGEITGFENGKNIVNKTPYPKPIINFYNESHYNEALSKQNEYSNMVAYKNALDSYQVVIKGSGHMNFTDLPIISPFLAKLLGGSGNVDARNCIEIMNQDILQFFDRYLKSSKVEIQKERFQ</sequence>
<keyword evidence="4" id="KW-0472">Membrane</keyword>
<keyword evidence="3" id="KW-0443">Lipid metabolism</keyword>
<dbReference type="Proteomes" id="UP000036923">
    <property type="component" value="Unassembled WGS sequence"/>
</dbReference>
<dbReference type="InterPro" id="IPR029058">
    <property type="entry name" value="AB_hydrolase_fold"/>
</dbReference>
<dbReference type="GO" id="GO:0003847">
    <property type="term" value="F:1-alkyl-2-acetylglycerophosphocholine esterase activity"/>
    <property type="evidence" value="ECO:0007669"/>
    <property type="project" value="TreeGrafter"/>
</dbReference>
<evidence type="ECO:0000313" key="6">
    <source>
        <dbReference type="Proteomes" id="UP000036923"/>
    </source>
</evidence>
<dbReference type="AlphaFoldDB" id="A0A0L6JK39"/>
<keyword evidence="4" id="KW-1133">Transmembrane helix</keyword>
<feature type="transmembrane region" description="Helical" evidence="4">
    <location>
        <begin position="6"/>
        <end position="22"/>
    </location>
</feature>
<dbReference type="PANTHER" id="PTHR10272">
    <property type="entry name" value="PLATELET-ACTIVATING FACTOR ACETYLHYDROLASE"/>
    <property type="match status" value="1"/>
</dbReference>
<dbReference type="Pfam" id="PF03403">
    <property type="entry name" value="PAF-AH_p_II"/>
    <property type="match status" value="1"/>
</dbReference>
<gene>
    <name evidence="5" type="ORF">Bccel_1392</name>
</gene>
<dbReference type="EMBL" id="LGTC01000001">
    <property type="protein sequence ID" value="KNY26130.1"/>
    <property type="molecule type" value="Genomic_DNA"/>
</dbReference>
<keyword evidence="6" id="KW-1185">Reference proteome</keyword>
<dbReference type="eggNOG" id="COG4188">
    <property type="taxonomic scope" value="Bacteria"/>
</dbReference>
<dbReference type="SUPFAM" id="SSF53474">
    <property type="entry name" value="alpha/beta-Hydrolases"/>
    <property type="match status" value="1"/>
</dbReference>
<keyword evidence="4" id="KW-0812">Transmembrane</keyword>
<feature type="transmembrane region" description="Helical" evidence="4">
    <location>
        <begin position="89"/>
        <end position="110"/>
    </location>
</feature>
<evidence type="ECO:0000256" key="3">
    <source>
        <dbReference type="ARBA" id="ARBA00023098"/>
    </source>
</evidence>
<dbReference type="OrthoDB" id="9814760at2"/>
<reference evidence="6" key="1">
    <citation type="submission" date="2015-07" db="EMBL/GenBank/DDBJ databases">
        <title>Near-Complete Genome Sequence of the Cellulolytic Bacterium Bacteroides (Pseudobacteroides) cellulosolvens ATCC 35603.</title>
        <authorList>
            <person name="Dassa B."/>
            <person name="Utturkar S.M."/>
            <person name="Klingeman D.M."/>
            <person name="Hurt R.A."/>
            <person name="Keller M."/>
            <person name="Xu J."/>
            <person name="Reddy Y.H.K."/>
            <person name="Borovok I."/>
            <person name="Grinberg I.R."/>
            <person name="Lamed R."/>
            <person name="Zhivin O."/>
            <person name="Bayer E.A."/>
            <person name="Brown S.D."/>
        </authorList>
    </citation>
    <scope>NUCLEOTIDE SEQUENCE [LARGE SCALE GENOMIC DNA]</scope>
    <source>
        <strain evidence="6">DSM 2933</strain>
    </source>
</reference>
<accession>A0A0L6JK39</accession>
<dbReference type="Gene3D" id="3.40.50.1820">
    <property type="entry name" value="alpha/beta hydrolase"/>
    <property type="match status" value="1"/>
</dbReference>
<dbReference type="PANTHER" id="PTHR10272:SF0">
    <property type="entry name" value="PLATELET-ACTIVATING FACTOR ACETYLHYDROLASE"/>
    <property type="match status" value="1"/>
</dbReference>
<keyword evidence="1 5" id="KW-0378">Hydrolase</keyword>
<comment type="caution">
    <text evidence="5">The sequence shown here is derived from an EMBL/GenBank/DDBJ whole genome shotgun (WGS) entry which is preliminary data.</text>
</comment>
<feature type="transmembrane region" description="Helical" evidence="4">
    <location>
        <begin position="57"/>
        <end position="77"/>
    </location>
</feature>
<name>A0A0L6JK39_9FIRM</name>
<dbReference type="RefSeq" id="WP_050753211.1">
    <property type="nucleotide sequence ID" value="NZ_JQKC01000023.1"/>
</dbReference>
<dbReference type="GO" id="GO:0016042">
    <property type="term" value="P:lipid catabolic process"/>
    <property type="evidence" value="ECO:0007669"/>
    <property type="project" value="UniProtKB-KW"/>
</dbReference>
<protein>
    <submittedName>
        <fullName evidence="5">Platelet-activating factor acetylhydrolase plasma/intracellular isoform II</fullName>
    </submittedName>
</protein>
<organism evidence="5 6">
    <name type="scientific">Pseudobacteroides cellulosolvens ATCC 35603 = DSM 2933</name>
    <dbReference type="NCBI Taxonomy" id="398512"/>
    <lineage>
        <taxon>Bacteria</taxon>
        <taxon>Bacillati</taxon>
        <taxon>Bacillota</taxon>
        <taxon>Clostridia</taxon>
        <taxon>Eubacteriales</taxon>
        <taxon>Oscillospiraceae</taxon>
        <taxon>Pseudobacteroides</taxon>
    </lineage>
</organism>
<evidence type="ECO:0000313" key="5">
    <source>
        <dbReference type="EMBL" id="KNY26130.1"/>
    </source>
</evidence>
<evidence type="ECO:0000256" key="2">
    <source>
        <dbReference type="ARBA" id="ARBA00022963"/>
    </source>
</evidence>
<proteinExistence type="predicted"/>
<evidence type="ECO:0000256" key="4">
    <source>
        <dbReference type="SAM" id="Phobius"/>
    </source>
</evidence>
<dbReference type="STRING" id="398512.Bccel_1392"/>